<evidence type="ECO:0000313" key="4">
    <source>
        <dbReference type="EMBL" id="KAL1518959.1"/>
    </source>
</evidence>
<feature type="compositionally biased region" description="Low complexity" evidence="2">
    <location>
        <begin position="11"/>
        <end position="21"/>
    </location>
</feature>
<dbReference type="InterPro" id="IPR002048">
    <property type="entry name" value="EF_hand_dom"/>
</dbReference>
<keyword evidence="5" id="KW-1185">Reference proteome</keyword>
<dbReference type="Gene3D" id="1.10.238.10">
    <property type="entry name" value="EF-hand"/>
    <property type="match status" value="1"/>
</dbReference>
<dbReference type="PROSITE" id="PS00018">
    <property type="entry name" value="EF_HAND_1"/>
    <property type="match status" value="1"/>
</dbReference>
<gene>
    <name evidence="4" type="ORF">AB1Y20_003229</name>
</gene>
<feature type="region of interest" description="Disordered" evidence="2">
    <location>
        <begin position="1"/>
        <end position="24"/>
    </location>
</feature>
<protein>
    <recommendedName>
        <fullName evidence="3">EF-hand domain-containing protein</fullName>
    </recommendedName>
</protein>
<dbReference type="Gene3D" id="2.60.40.10">
    <property type="entry name" value="Immunoglobulins"/>
    <property type="match status" value="1"/>
</dbReference>
<evidence type="ECO:0000259" key="3">
    <source>
        <dbReference type="PROSITE" id="PS50222"/>
    </source>
</evidence>
<dbReference type="SUPFAM" id="SSF49265">
    <property type="entry name" value="Fibronectin type III"/>
    <property type="match status" value="1"/>
</dbReference>
<evidence type="ECO:0000256" key="2">
    <source>
        <dbReference type="SAM" id="MobiDB-lite"/>
    </source>
</evidence>
<dbReference type="InterPro" id="IPR018247">
    <property type="entry name" value="EF_Hand_1_Ca_BS"/>
</dbReference>
<proteinExistence type="predicted"/>
<accession>A0AB34JB95</accession>
<reference evidence="4 5" key="1">
    <citation type="journal article" date="2024" name="Science">
        <title>Giant polyketide synthase enzymes in the biosynthesis of giant marine polyether toxins.</title>
        <authorList>
            <person name="Fallon T.R."/>
            <person name="Shende V.V."/>
            <person name="Wierzbicki I.H."/>
            <person name="Pendleton A.L."/>
            <person name="Watervoot N.F."/>
            <person name="Auber R.P."/>
            <person name="Gonzalez D.J."/>
            <person name="Wisecaver J.H."/>
            <person name="Moore B.S."/>
        </authorList>
    </citation>
    <scope>NUCLEOTIDE SEQUENCE [LARGE SCALE GENOMIC DNA]</scope>
    <source>
        <strain evidence="4 5">12B1</strain>
    </source>
</reference>
<dbReference type="PROSITE" id="PS50222">
    <property type="entry name" value="EF_HAND_2"/>
    <property type="match status" value="2"/>
</dbReference>
<dbReference type="SMART" id="SM00054">
    <property type="entry name" value="EFh"/>
    <property type="match status" value="2"/>
</dbReference>
<feature type="domain" description="EF-hand" evidence="3">
    <location>
        <begin position="228"/>
        <end position="263"/>
    </location>
</feature>
<evidence type="ECO:0000313" key="5">
    <source>
        <dbReference type="Proteomes" id="UP001515480"/>
    </source>
</evidence>
<sequence>MVKSNKRKVAPAEQAEAQVEEPSAREARAELLQRIAMVTAEELEKWNRVMHVEPAAETVTDAMKKADAQSKAKKAKQLEERKMKRYNTVTSLKIWTHKPDLGPEEARRTTLLEVSDGIYLSELKRDITAHLGMKKLRLLWLTAEGDTVPLDSQQVFNRYVDSEWCRQPWELHAHEDTPKAAKALSLTEASRALFDRFDVDGSASLDRMELARMLKELDREKLQISEKLVDKFIQSEFAKADADSSGDISFTEFTNYVTQMTQWMRSELIEQTHHKNVFSSLATRAIEMRMKPARPSVDKSMPDGVGAVVRAPKYGVRLEFSKEAVGQIKGKVALSTVAPVRLSHLHDGEKRRRGEFTFSPPVQIDYHREDGEGEGANFPKGGVVLVMPHCFSPEEGHESVVMLGCPHPWRTETAQWQSIDAMTTADMSNPVSLGATEMRVQERTTYQLHYALQVPFPGVFCAFSSPDVEDICQVRIHIMTMPIVPRDLPTSVRLHLVPELPDQLEELELSESAEWGVSKCVGKSEILFLYQGSRFEFEVQGEKRTLTWHGSRVSATFTFMPDSEPQVAGKSYNEEVGVTVVEGEGRRGGRVAAVAKRAGIPVSGYKLPFAVTTSSTTPPAPPRDVTFYERTQWDFTITWRPPLPSPGNDRPVIKYALELSACQQSGTYGPFEEIWQGMPHTHLVFDDQGELVPQEGEDQPFGYFLNADPALLGRLRLRCWNDQEPRPSAYSEEVKLVRFQGKLLDSKPLVRLTIEETRAEMLGKKGGGCSKNKEKSNSASTGKLKKATMSTATEKLKKDKSVPKVPVATKSGSQESSSSQGKGQIPTPYDVPDPPPCTGLKEGRKALRAFFEEVGVEDGGDGIFMGFRVDHVLHAVASGHTTSTLREPLVVLAEVLYSDILLPMLDTVACLRHEWAFMLEKINGQVQQLCTLKGYSKCVDQLKDILGILFEVRETMRHCDPEGAIMLHLNEKEYTKDLRVVLRKEVLDRMVDILWRLSTQVLRLQLLKFEDDIPPPEVEEEDTFEASAQNAMKLQLVDAFRASRKKPSGFMTSWRDKVAGSTTKAAQPKVGASRGPSLSKMVGLVSITRFNFGGTKAAS</sequence>
<name>A0AB34JB95_PRYPA</name>
<evidence type="ECO:0000256" key="1">
    <source>
        <dbReference type="ARBA" id="ARBA00022837"/>
    </source>
</evidence>
<dbReference type="CDD" id="cd00051">
    <property type="entry name" value="EFh"/>
    <property type="match status" value="1"/>
</dbReference>
<dbReference type="Proteomes" id="UP001515480">
    <property type="component" value="Unassembled WGS sequence"/>
</dbReference>
<dbReference type="InterPro" id="IPR036116">
    <property type="entry name" value="FN3_sf"/>
</dbReference>
<feature type="domain" description="EF-hand" evidence="3">
    <location>
        <begin position="185"/>
        <end position="220"/>
    </location>
</feature>
<keyword evidence="1" id="KW-0106">Calcium</keyword>
<dbReference type="AlphaFoldDB" id="A0AB34JB95"/>
<dbReference type="GO" id="GO:0005509">
    <property type="term" value="F:calcium ion binding"/>
    <property type="evidence" value="ECO:0007669"/>
    <property type="project" value="InterPro"/>
</dbReference>
<dbReference type="SUPFAM" id="SSF47473">
    <property type="entry name" value="EF-hand"/>
    <property type="match status" value="1"/>
</dbReference>
<organism evidence="4 5">
    <name type="scientific">Prymnesium parvum</name>
    <name type="common">Toxic golden alga</name>
    <dbReference type="NCBI Taxonomy" id="97485"/>
    <lineage>
        <taxon>Eukaryota</taxon>
        <taxon>Haptista</taxon>
        <taxon>Haptophyta</taxon>
        <taxon>Prymnesiophyceae</taxon>
        <taxon>Prymnesiales</taxon>
        <taxon>Prymnesiaceae</taxon>
        <taxon>Prymnesium</taxon>
    </lineage>
</organism>
<feature type="region of interest" description="Disordered" evidence="2">
    <location>
        <begin position="763"/>
        <end position="837"/>
    </location>
</feature>
<comment type="caution">
    <text evidence="4">The sequence shown here is derived from an EMBL/GenBank/DDBJ whole genome shotgun (WGS) entry which is preliminary data.</text>
</comment>
<feature type="compositionally biased region" description="Low complexity" evidence="2">
    <location>
        <begin position="810"/>
        <end position="828"/>
    </location>
</feature>
<dbReference type="EMBL" id="JBGBPQ010000010">
    <property type="protein sequence ID" value="KAL1518959.1"/>
    <property type="molecule type" value="Genomic_DNA"/>
</dbReference>
<dbReference type="InterPro" id="IPR011992">
    <property type="entry name" value="EF-hand-dom_pair"/>
</dbReference>
<dbReference type="InterPro" id="IPR013783">
    <property type="entry name" value="Ig-like_fold"/>
</dbReference>
<dbReference type="Pfam" id="PF13499">
    <property type="entry name" value="EF-hand_7"/>
    <property type="match status" value="1"/>
</dbReference>